<evidence type="ECO:0000313" key="2">
    <source>
        <dbReference type="Proteomes" id="UP001057452"/>
    </source>
</evidence>
<evidence type="ECO:0000313" key="1">
    <source>
        <dbReference type="EMBL" id="KAI4831524.1"/>
    </source>
</evidence>
<organism evidence="1 2">
    <name type="scientific">Chaenocephalus aceratus</name>
    <name type="common">Blackfin icefish</name>
    <name type="synonym">Chaenichthys aceratus</name>
    <dbReference type="NCBI Taxonomy" id="36190"/>
    <lineage>
        <taxon>Eukaryota</taxon>
        <taxon>Metazoa</taxon>
        <taxon>Chordata</taxon>
        <taxon>Craniata</taxon>
        <taxon>Vertebrata</taxon>
        <taxon>Euteleostomi</taxon>
        <taxon>Actinopterygii</taxon>
        <taxon>Neopterygii</taxon>
        <taxon>Teleostei</taxon>
        <taxon>Neoteleostei</taxon>
        <taxon>Acanthomorphata</taxon>
        <taxon>Eupercaria</taxon>
        <taxon>Perciformes</taxon>
        <taxon>Notothenioidei</taxon>
        <taxon>Channichthyidae</taxon>
        <taxon>Chaenocephalus</taxon>
    </lineage>
</organism>
<reference evidence="1" key="1">
    <citation type="submission" date="2022-05" db="EMBL/GenBank/DDBJ databases">
        <title>Chromosome-level genome of Chaenocephalus aceratus.</title>
        <authorList>
            <person name="Park H."/>
        </authorList>
    </citation>
    <scope>NUCLEOTIDE SEQUENCE</scope>
    <source>
        <strain evidence="1">KU_202001</strain>
    </source>
</reference>
<feature type="non-terminal residue" evidence="1">
    <location>
        <position position="1"/>
    </location>
</feature>
<keyword evidence="2" id="KW-1185">Reference proteome</keyword>
<gene>
    <name evidence="1" type="ORF">KUCAC02_001063</name>
</gene>
<comment type="caution">
    <text evidence="1">The sequence shown here is derived from an EMBL/GenBank/DDBJ whole genome shotgun (WGS) entry which is preliminary data.</text>
</comment>
<sequence length="142" mass="15478">VQSPEGQNALKSGEKKTEQQLDINRGVDEGERHFTTRFSLTVVYLSVRGKTGGLPGYTRGLELSINIISPSTFRPPALLLVKQTRGKLISLTDRRLAAWRAEGAEKDAINSQTPVSCQRNARPSMAAPEGQGTLDECVKQAN</sequence>
<proteinExistence type="predicted"/>
<name>A0ACB9XW52_CHAAC</name>
<dbReference type="Proteomes" id="UP001057452">
    <property type="component" value="Chromosome 2"/>
</dbReference>
<protein>
    <submittedName>
        <fullName evidence="1">Uncharacterized protein</fullName>
    </submittedName>
</protein>
<accession>A0ACB9XW52</accession>
<dbReference type="EMBL" id="CM043786">
    <property type="protein sequence ID" value="KAI4831524.1"/>
    <property type="molecule type" value="Genomic_DNA"/>
</dbReference>
<feature type="non-terminal residue" evidence="1">
    <location>
        <position position="142"/>
    </location>
</feature>